<proteinExistence type="predicted"/>
<protein>
    <recommendedName>
        <fullName evidence="4">Glycosyltransferase RgtA/B/C/D-like domain-containing protein</fullName>
    </recommendedName>
</protein>
<evidence type="ECO:0008006" key="4">
    <source>
        <dbReference type="Google" id="ProtNLM"/>
    </source>
</evidence>
<dbReference type="EMBL" id="CP041348">
    <property type="protein sequence ID" value="QHC35333.1"/>
    <property type="molecule type" value="Genomic_DNA"/>
</dbReference>
<feature type="transmembrane region" description="Helical" evidence="1">
    <location>
        <begin position="68"/>
        <end position="85"/>
    </location>
</feature>
<dbReference type="Proteomes" id="UP000464674">
    <property type="component" value="Chromosome"/>
</dbReference>
<feature type="transmembrane region" description="Helical" evidence="1">
    <location>
        <begin position="360"/>
        <end position="377"/>
    </location>
</feature>
<organism evidence="2 3">
    <name type="scientific">Komagataeibacter xylinus</name>
    <name type="common">Gluconacetobacter xylinus</name>
    <dbReference type="NCBI Taxonomy" id="28448"/>
    <lineage>
        <taxon>Bacteria</taxon>
        <taxon>Pseudomonadati</taxon>
        <taxon>Pseudomonadota</taxon>
        <taxon>Alphaproteobacteria</taxon>
        <taxon>Acetobacterales</taxon>
        <taxon>Acetobacteraceae</taxon>
        <taxon>Komagataeibacter</taxon>
    </lineage>
</organism>
<name>A0A857FM33_KOMXY</name>
<reference evidence="2 3" key="1">
    <citation type="journal article" date="2020" name="Carbohydr. Polym.">
        <title>Characterization and optimization of production of bacterial cellulose from strain CGMCC 17276 based on whole-genome analysis.</title>
        <authorList>
            <person name="Lu T."/>
            <person name="Gao H."/>
            <person name="Liao B."/>
            <person name="Wu J."/>
            <person name="Zhang W."/>
            <person name="Huang J."/>
            <person name="Liu M."/>
            <person name="Huang J."/>
            <person name="Chang Z."/>
            <person name="Jin M."/>
            <person name="Yi Z."/>
            <person name="Jiang D."/>
        </authorList>
    </citation>
    <scope>NUCLEOTIDE SEQUENCE [LARGE SCALE GENOMIC DNA]</scope>
    <source>
        <strain evidence="2 3">CGMCC 17276</strain>
    </source>
</reference>
<feature type="transmembrane region" description="Helical" evidence="1">
    <location>
        <begin position="331"/>
        <end position="353"/>
    </location>
</feature>
<keyword evidence="1" id="KW-0812">Transmembrane</keyword>
<keyword evidence="1" id="KW-0472">Membrane</keyword>
<sequence length="387" mass="44411">MSYLWKGMCLIAKTPGTLLVFNQFFYWAAIFLFAYAIATRTWCRLLIIAVIGLWPPLYIISLHLWADVGMMCALAFAVACLAANCRDKKKYWLFMTIGALFLAAAFRHNGITGVVPLLAYTAWRLTGHVAHRQSSAVKLFGALIVAYFLGLRILNIGTQHVPVVNMTLVWDLTAISVTENRDVLPVYLEKTPGPDFVGRLRDHWSPDANYVGFSEVSPFFAPDKEKIFLKYWGTTVLHNFGPYMAHRVHVFRSLLGLTHRVNFAYHEGIDEPNPYKITFTFPNLMQHIMLPLFHKISKWPVYRVWLYVVLSFFLIYQYFRDRYISCDSDCWRLLPAVTVISGILIELPLFIVAPSTEFRYSIWMIFSVVMAAAMIISQHHKASDSVE</sequence>
<feature type="transmembrane region" description="Helical" evidence="1">
    <location>
        <begin position="135"/>
        <end position="154"/>
    </location>
</feature>
<feature type="transmembrane region" description="Helical" evidence="1">
    <location>
        <begin position="45"/>
        <end position="62"/>
    </location>
</feature>
<evidence type="ECO:0000256" key="1">
    <source>
        <dbReference type="SAM" id="Phobius"/>
    </source>
</evidence>
<keyword evidence="1" id="KW-1133">Transmembrane helix</keyword>
<gene>
    <name evidence="2" type="ORF">FMA36_07335</name>
</gene>
<feature type="transmembrane region" description="Helical" evidence="1">
    <location>
        <begin position="301"/>
        <end position="319"/>
    </location>
</feature>
<accession>A0A857FM33</accession>
<feature type="transmembrane region" description="Helical" evidence="1">
    <location>
        <begin position="92"/>
        <end position="123"/>
    </location>
</feature>
<dbReference type="AlphaFoldDB" id="A0A857FM33"/>
<evidence type="ECO:0000313" key="2">
    <source>
        <dbReference type="EMBL" id="QHC35333.1"/>
    </source>
</evidence>
<feature type="transmembrane region" description="Helical" evidence="1">
    <location>
        <begin position="20"/>
        <end position="38"/>
    </location>
</feature>
<evidence type="ECO:0000313" key="3">
    <source>
        <dbReference type="Proteomes" id="UP000464674"/>
    </source>
</evidence>